<proteinExistence type="predicted"/>
<sequence length="450" mass="46815">MATMQFRSKPFAAATSAFRAGTITPRDFLEDCLAAIAAREDEVHAFAALNLAGARHQADLASARWREGRPLSPIDGMPIGIKDVIETADMPTGMGSPLFEGTMTGRDAASVFALREAGAVIVGKTVTCEFAATEPGPTRNPHDLRRTPGGSSSGSAAAVGAGMLSAGLGTQVIGSIVRPASYCGCHGFKPTVGAINRGGSHDFNSQSAQGVLAASLADCWQVMREIARRAGGDPGCWPFQGPEEPPAARVPARLAFIETAGWAVATPAARQAIEALLDDLAGFGIAIGQRGSDPLVEDIERLIAGALPLSQALNAWESRWPLNLYAARAPEKLSLAMRSRLAMAEAMTPEVYAGNLARRQVVRDAYAQLRGRYDAVVTLAAPDVAPIGIESTGNPVFAVPGSMLGVPALSLPVFAIGGLPLNLQIMGFARDDADLFAVAGAIEGIIDPPV</sequence>
<reference evidence="3 4" key="1">
    <citation type="submission" date="2023-03" db="EMBL/GenBank/DDBJ databases">
        <title>NovoSphingobium album sp. nov. isolated from polycyclic aromatic hydrocarbons- and heavy-metal polluted soil.</title>
        <authorList>
            <person name="Liu Z."/>
            <person name="Wang K."/>
        </authorList>
    </citation>
    <scope>NUCLEOTIDE SEQUENCE [LARGE SCALE GENOMIC DNA]</scope>
    <source>
        <strain evidence="3 4">H3SJ31-1</strain>
    </source>
</reference>
<gene>
    <name evidence="3" type="ORF">PYV00_07320</name>
</gene>
<dbReference type="Pfam" id="PF01425">
    <property type="entry name" value="Amidase"/>
    <property type="match status" value="1"/>
</dbReference>
<dbReference type="EMBL" id="JARESE010000019">
    <property type="protein sequence ID" value="MDE8651527.1"/>
    <property type="molecule type" value="Genomic_DNA"/>
</dbReference>
<name>A0ABT5WNB7_9SPHN</name>
<dbReference type="PANTHER" id="PTHR11895:SF151">
    <property type="entry name" value="GLUTAMYL-TRNA(GLN) AMIDOTRANSFERASE SUBUNIT A"/>
    <property type="match status" value="1"/>
</dbReference>
<evidence type="ECO:0000259" key="2">
    <source>
        <dbReference type="Pfam" id="PF01425"/>
    </source>
</evidence>
<accession>A0ABT5WNB7</accession>
<evidence type="ECO:0000256" key="1">
    <source>
        <dbReference type="SAM" id="MobiDB-lite"/>
    </source>
</evidence>
<dbReference type="Proteomes" id="UP001216253">
    <property type="component" value="Unassembled WGS sequence"/>
</dbReference>
<protein>
    <submittedName>
        <fullName evidence="3">Amidase</fullName>
    </submittedName>
</protein>
<dbReference type="InterPro" id="IPR023631">
    <property type="entry name" value="Amidase_dom"/>
</dbReference>
<comment type="caution">
    <text evidence="3">The sequence shown here is derived from an EMBL/GenBank/DDBJ whole genome shotgun (WGS) entry which is preliminary data.</text>
</comment>
<keyword evidence="4" id="KW-1185">Reference proteome</keyword>
<dbReference type="PANTHER" id="PTHR11895">
    <property type="entry name" value="TRANSAMIDASE"/>
    <property type="match status" value="1"/>
</dbReference>
<dbReference type="InterPro" id="IPR000120">
    <property type="entry name" value="Amidase"/>
</dbReference>
<dbReference type="InterPro" id="IPR036928">
    <property type="entry name" value="AS_sf"/>
</dbReference>
<organism evidence="3 4">
    <name type="scientific">Novosphingobium album</name>
    <name type="common">ex Liu et al. 2023</name>
    <dbReference type="NCBI Taxonomy" id="3031130"/>
    <lineage>
        <taxon>Bacteria</taxon>
        <taxon>Pseudomonadati</taxon>
        <taxon>Pseudomonadota</taxon>
        <taxon>Alphaproteobacteria</taxon>
        <taxon>Sphingomonadales</taxon>
        <taxon>Sphingomonadaceae</taxon>
        <taxon>Novosphingobium</taxon>
    </lineage>
</organism>
<dbReference type="SUPFAM" id="SSF75304">
    <property type="entry name" value="Amidase signature (AS) enzymes"/>
    <property type="match status" value="1"/>
</dbReference>
<feature type="domain" description="Amidase" evidence="2">
    <location>
        <begin position="28"/>
        <end position="435"/>
    </location>
</feature>
<evidence type="ECO:0000313" key="4">
    <source>
        <dbReference type="Proteomes" id="UP001216253"/>
    </source>
</evidence>
<feature type="region of interest" description="Disordered" evidence="1">
    <location>
        <begin position="132"/>
        <end position="156"/>
    </location>
</feature>
<dbReference type="Gene3D" id="3.90.1300.10">
    <property type="entry name" value="Amidase signature (AS) domain"/>
    <property type="match status" value="1"/>
</dbReference>
<evidence type="ECO:0000313" key="3">
    <source>
        <dbReference type="EMBL" id="MDE8651527.1"/>
    </source>
</evidence>